<name>A0AA39WGN5_9PEZI</name>
<dbReference type="InterPro" id="IPR015920">
    <property type="entry name" value="Cellobiose_DH-like_cyt"/>
</dbReference>
<dbReference type="CDD" id="cd09630">
    <property type="entry name" value="CDH_like_cytochrome"/>
    <property type="match status" value="1"/>
</dbReference>
<dbReference type="Gene3D" id="2.60.40.1210">
    <property type="entry name" value="Cellobiose dehydrogenase, cytochrome domain"/>
    <property type="match status" value="1"/>
</dbReference>
<feature type="signal peptide" evidence="3">
    <location>
        <begin position="1"/>
        <end position="20"/>
    </location>
</feature>
<dbReference type="Pfam" id="PF16010">
    <property type="entry name" value="CDH-cyt"/>
    <property type="match status" value="1"/>
</dbReference>
<dbReference type="AlphaFoldDB" id="A0AA39WGN5"/>
<accession>A0AA39WGN5</accession>
<evidence type="ECO:0000259" key="4">
    <source>
        <dbReference type="Pfam" id="PF16010"/>
    </source>
</evidence>
<dbReference type="SUPFAM" id="SSF49344">
    <property type="entry name" value="CBD9-like"/>
    <property type="match status" value="1"/>
</dbReference>
<sequence>MRLLHSAILAVNLLLSASLAATAFSKSDPKKRDTPVYSYTDINTGIAFPVGFLDPTGFVFGLVLPQNPTATSDVIIQIVSPLTRSPGNTKRATTAAAAAAAAAGWAGLVLGTSMLNHPLIVAWPNGLTTSSSSPSSATGIDRNGITISPRLATEYDAGQVSVYGKDKGQRDISLQAIAKGTFVNATHISATFVCGGCQGDDSFAVGGAGTFGYAYSLAAVSEPGKRDTVLSDHSQFGEPYGTFEVSLGDAESATFEEWKGLGGGGSGSGSAYVSASAPASTSKGVAGVTTATTTNETTTAPTTLGVGPSLSSDQPSATATGATAAATAATGSDQNSGLHWDPETGVYLVTMQYSRFSTGCYLWLVSLVVVYLGVAICSM</sequence>
<keyword evidence="2" id="KW-0472">Membrane</keyword>
<dbReference type="Proteomes" id="UP001174934">
    <property type="component" value="Unassembled WGS sequence"/>
</dbReference>
<keyword evidence="2" id="KW-1133">Transmembrane helix</keyword>
<gene>
    <name evidence="5" type="ORF">B0T17DRAFT_619887</name>
</gene>
<evidence type="ECO:0000313" key="6">
    <source>
        <dbReference type="Proteomes" id="UP001174934"/>
    </source>
</evidence>
<feature type="transmembrane region" description="Helical" evidence="2">
    <location>
        <begin position="361"/>
        <end position="378"/>
    </location>
</feature>
<reference evidence="5" key="1">
    <citation type="submission" date="2023-06" db="EMBL/GenBank/DDBJ databases">
        <title>Genome-scale phylogeny and comparative genomics of the fungal order Sordariales.</title>
        <authorList>
            <consortium name="Lawrence Berkeley National Laboratory"/>
            <person name="Hensen N."/>
            <person name="Bonometti L."/>
            <person name="Westerberg I."/>
            <person name="Brannstrom I.O."/>
            <person name="Guillou S."/>
            <person name="Cros-Aarteil S."/>
            <person name="Calhoun S."/>
            <person name="Haridas S."/>
            <person name="Kuo A."/>
            <person name="Mondo S."/>
            <person name="Pangilinan J."/>
            <person name="Riley R."/>
            <person name="LaButti K."/>
            <person name="Andreopoulos B."/>
            <person name="Lipzen A."/>
            <person name="Chen C."/>
            <person name="Yanf M."/>
            <person name="Daum C."/>
            <person name="Ng V."/>
            <person name="Clum A."/>
            <person name="Steindorff A."/>
            <person name="Ohm R."/>
            <person name="Martin F."/>
            <person name="Silar P."/>
            <person name="Natvig D."/>
            <person name="Lalanne C."/>
            <person name="Gautier V."/>
            <person name="Ament-velasquez S.L."/>
            <person name="Kruys A."/>
            <person name="Hutchinson M.I."/>
            <person name="Powell A.J."/>
            <person name="Barry K."/>
            <person name="Miller A.N."/>
            <person name="Grigoriev I.V."/>
            <person name="Debuchy R."/>
            <person name="Gladieux P."/>
            <person name="Thoren M.H."/>
            <person name="Johannesson H."/>
        </authorList>
    </citation>
    <scope>NUCLEOTIDE SEQUENCE</scope>
    <source>
        <strain evidence="5">SMH3391-2</strain>
    </source>
</reference>
<feature type="compositionally biased region" description="Low complexity" evidence="1">
    <location>
        <begin position="317"/>
        <end position="331"/>
    </location>
</feature>
<feature type="compositionally biased region" description="Low complexity" evidence="1">
    <location>
        <begin position="289"/>
        <end position="303"/>
    </location>
</feature>
<feature type="chain" id="PRO_5041444278" description="Cellobiose dehydrogenase-like cytochrome domain-containing protein" evidence="3">
    <location>
        <begin position="21"/>
        <end position="379"/>
    </location>
</feature>
<keyword evidence="3" id="KW-0732">Signal</keyword>
<evidence type="ECO:0000256" key="2">
    <source>
        <dbReference type="SAM" id="Phobius"/>
    </source>
</evidence>
<proteinExistence type="predicted"/>
<keyword evidence="2" id="KW-0812">Transmembrane</keyword>
<evidence type="ECO:0000256" key="3">
    <source>
        <dbReference type="SAM" id="SignalP"/>
    </source>
</evidence>
<protein>
    <recommendedName>
        <fullName evidence="4">Cellobiose dehydrogenase-like cytochrome domain-containing protein</fullName>
    </recommendedName>
</protein>
<dbReference type="EMBL" id="JAULSR010000007">
    <property type="protein sequence ID" value="KAK0615063.1"/>
    <property type="molecule type" value="Genomic_DNA"/>
</dbReference>
<organism evidence="5 6">
    <name type="scientific">Bombardia bombarda</name>
    <dbReference type="NCBI Taxonomy" id="252184"/>
    <lineage>
        <taxon>Eukaryota</taxon>
        <taxon>Fungi</taxon>
        <taxon>Dikarya</taxon>
        <taxon>Ascomycota</taxon>
        <taxon>Pezizomycotina</taxon>
        <taxon>Sordariomycetes</taxon>
        <taxon>Sordariomycetidae</taxon>
        <taxon>Sordariales</taxon>
        <taxon>Lasiosphaeriaceae</taxon>
        <taxon>Bombardia</taxon>
    </lineage>
</organism>
<evidence type="ECO:0000313" key="5">
    <source>
        <dbReference type="EMBL" id="KAK0615063.1"/>
    </source>
</evidence>
<comment type="caution">
    <text evidence="5">The sequence shown here is derived from an EMBL/GenBank/DDBJ whole genome shotgun (WGS) entry which is preliminary data.</text>
</comment>
<feature type="region of interest" description="Disordered" evidence="1">
    <location>
        <begin position="284"/>
        <end position="336"/>
    </location>
</feature>
<feature type="domain" description="Cellobiose dehydrogenase-like cytochrome" evidence="4">
    <location>
        <begin position="39"/>
        <end position="256"/>
    </location>
</feature>
<keyword evidence="6" id="KW-1185">Reference proteome</keyword>
<evidence type="ECO:0000256" key="1">
    <source>
        <dbReference type="SAM" id="MobiDB-lite"/>
    </source>
</evidence>